<name>A0A0L0CH21_LUCCU</name>
<keyword evidence="1" id="KW-0732">Signal</keyword>
<proteinExistence type="predicted"/>
<gene>
    <name evidence="2" type="ORF">FF38_12763</name>
</gene>
<evidence type="ECO:0000313" key="2">
    <source>
        <dbReference type="EMBL" id="KNC31497.1"/>
    </source>
</evidence>
<dbReference type="Gene3D" id="3.15.10.30">
    <property type="entry name" value="Haemolymph juvenile hormone binding protein"/>
    <property type="match status" value="1"/>
</dbReference>
<accession>A0A0L0CH21</accession>
<evidence type="ECO:0000256" key="1">
    <source>
        <dbReference type="SAM" id="SignalP"/>
    </source>
</evidence>
<organism evidence="2 3">
    <name type="scientific">Lucilia cuprina</name>
    <name type="common">Green bottle fly</name>
    <name type="synonym">Australian sheep blowfly</name>
    <dbReference type="NCBI Taxonomy" id="7375"/>
    <lineage>
        <taxon>Eukaryota</taxon>
        <taxon>Metazoa</taxon>
        <taxon>Ecdysozoa</taxon>
        <taxon>Arthropoda</taxon>
        <taxon>Hexapoda</taxon>
        <taxon>Insecta</taxon>
        <taxon>Pterygota</taxon>
        <taxon>Neoptera</taxon>
        <taxon>Endopterygota</taxon>
        <taxon>Diptera</taxon>
        <taxon>Brachycera</taxon>
        <taxon>Muscomorpha</taxon>
        <taxon>Oestroidea</taxon>
        <taxon>Calliphoridae</taxon>
        <taxon>Luciliinae</taxon>
        <taxon>Lucilia</taxon>
    </lineage>
</organism>
<dbReference type="InterPro" id="IPR038606">
    <property type="entry name" value="To_sf"/>
</dbReference>
<dbReference type="OrthoDB" id="6370791at2759"/>
<dbReference type="SMART" id="SM00700">
    <property type="entry name" value="JHBP"/>
    <property type="match status" value="1"/>
</dbReference>
<evidence type="ECO:0008006" key="4">
    <source>
        <dbReference type="Google" id="ProtNLM"/>
    </source>
</evidence>
<dbReference type="AlphaFoldDB" id="A0A0L0CH21"/>
<dbReference type="OMA" id="YEFEHIS"/>
<comment type="caution">
    <text evidence="2">The sequence shown here is derived from an EMBL/GenBank/DDBJ whole genome shotgun (WGS) entry which is preliminary data.</text>
</comment>
<evidence type="ECO:0000313" key="3">
    <source>
        <dbReference type="Proteomes" id="UP000037069"/>
    </source>
</evidence>
<dbReference type="PANTHER" id="PTHR20993">
    <property type="entry name" value="GH07914P"/>
    <property type="match status" value="1"/>
</dbReference>
<protein>
    <recommendedName>
        <fullName evidence="4">Protein takeout</fullName>
    </recommendedName>
</protein>
<feature type="chain" id="PRO_5005536399" description="Protein takeout" evidence="1">
    <location>
        <begin position="22"/>
        <end position="267"/>
    </location>
</feature>
<dbReference type="Proteomes" id="UP000037069">
    <property type="component" value="Unassembled WGS sequence"/>
</dbReference>
<dbReference type="EMBL" id="JRES01000409">
    <property type="protein sequence ID" value="KNC31497.1"/>
    <property type="molecule type" value="Genomic_DNA"/>
</dbReference>
<keyword evidence="3" id="KW-1185">Reference proteome</keyword>
<reference evidence="2 3" key="1">
    <citation type="journal article" date="2015" name="Nat. Commun.">
        <title>Lucilia cuprina genome unlocks parasitic fly biology to underpin future interventions.</title>
        <authorList>
            <person name="Anstead C.A."/>
            <person name="Korhonen P.K."/>
            <person name="Young N.D."/>
            <person name="Hall R.S."/>
            <person name="Jex A.R."/>
            <person name="Murali S.C."/>
            <person name="Hughes D.S."/>
            <person name="Lee S.F."/>
            <person name="Perry T."/>
            <person name="Stroehlein A.J."/>
            <person name="Ansell B.R."/>
            <person name="Breugelmans B."/>
            <person name="Hofmann A."/>
            <person name="Qu J."/>
            <person name="Dugan S."/>
            <person name="Lee S.L."/>
            <person name="Chao H."/>
            <person name="Dinh H."/>
            <person name="Han Y."/>
            <person name="Doddapaneni H.V."/>
            <person name="Worley K.C."/>
            <person name="Muzny D.M."/>
            <person name="Ioannidis P."/>
            <person name="Waterhouse R.M."/>
            <person name="Zdobnov E.M."/>
            <person name="James P.J."/>
            <person name="Bagnall N.H."/>
            <person name="Kotze A.C."/>
            <person name="Gibbs R.A."/>
            <person name="Richards S."/>
            <person name="Batterham P."/>
            <person name="Gasser R.B."/>
        </authorList>
    </citation>
    <scope>NUCLEOTIDE SEQUENCE [LARGE SCALE GENOMIC DNA]</scope>
    <source>
        <strain evidence="2 3">LS</strain>
        <tissue evidence="2">Full body</tissue>
    </source>
</reference>
<dbReference type="PANTHER" id="PTHR20993:SF0">
    <property type="entry name" value="GH07914P"/>
    <property type="match status" value="1"/>
</dbReference>
<dbReference type="Pfam" id="PF06585">
    <property type="entry name" value="JHBP"/>
    <property type="match status" value="1"/>
</dbReference>
<sequence length="267" mass="29651">MKNYILVTLVATALCLQGAQTAAVNLEDSNASISTISFGTALKMYYTAFQKIMPCGFPPLKIPVLAPFSMDYYSFNLTNGYYKINGNVSNMVVTGLNNFRVLAGNFNATTNRTSFDLIFPAVQALGEYEMDAMAYLAGFPAQMAGKGLLNVEIVDFRMVGEFALTPSSENPNSLSVSDFNLHFYVGNVINNNWNTLWDISFNNFVNKFGSELTLMWAQQIQVQVDDIYAQLLLPNINGMLNDVSMSKLIEFFVSQSMEFDMANCTLD</sequence>
<dbReference type="InterPro" id="IPR010562">
    <property type="entry name" value="Haemolymph_juvenile_hormone-bd"/>
</dbReference>
<feature type="signal peptide" evidence="1">
    <location>
        <begin position="1"/>
        <end position="21"/>
    </location>
</feature>